<evidence type="ECO:0000313" key="16">
    <source>
        <dbReference type="Proteomes" id="UP000801492"/>
    </source>
</evidence>
<dbReference type="PRINTS" id="PR00385">
    <property type="entry name" value="P450"/>
</dbReference>
<keyword evidence="10 13" id="KW-0408">Iron</keyword>
<comment type="subcellular location">
    <subcellularLocation>
        <location evidence="3">Endoplasmic reticulum membrane</location>
        <topology evidence="3">Peripheral membrane protein</topology>
    </subcellularLocation>
    <subcellularLocation>
        <location evidence="2">Microsome membrane</location>
        <topology evidence="2">Peripheral membrane protein</topology>
    </subcellularLocation>
</comment>
<sequence length="479" mass="55142">MFSAVTQSRSFADIVIDEYNAHPDERYIGLYQFLTPTLMIRDLELIKKIAVKEFDTFPDHKLFTPETADPISNRNLFALRGSTGEWHDMKSVLTPAFTSSKLKKMVVLVEQCAEQFVTYLEKQEGVIEVEIKDVFSRYTADVIGSNAFGIACDSFADRENLFYLMVKKMTSFTKIQTLKLFGFLLIPTLMLLMKFKILDEEDTDFFRSLVIEAIKVREETKITRPDIISLLTEAKRGRLNHDRLESNAMNSEFAAEKRKRIEITDDDIAAQAVLFIFAGYDTISTVLCYMSYELARNPVIQETLHKEIEENCLDGITYETVVGMKYLDCVVSETLRRWTPGAVIDRFSVKPFTIEPENPGEKPVHLEAGSFIWLPVIAIHRDPKYYPDPQKFNPDRFSDENKKNIKPFSYLPFGAGPRTCLGQRFALLEMKLLMIKILQKFEIVPVDKTPNSIVYGKCTFSPYPDDGIWLGFKSRKYCY</sequence>
<keyword evidence="8" id="KW-0492">Microsome</keyword>
<evidence type="ECO:0000256" key="7">
    <source>
        <dbReference type="ARBA" id="ARBA00022824"/>
    </source>
</evidence>
<dbReference type="PROSITE" id="PS00086">
    <property type="entry name" value="CYTOCHROME_P450"/>
    <property type="match status" value="1"/>
</dbReference>
<keyword evidence="5 13" id="KW-0349">Heme</keyword>
<reference evidence="15" key="1">
    <citation type="submission" date="2019-08" db="EMBL/GenBank/DDBJ databases">
        <title>The genome of the North American firefly Photinus pyralis.</title>
        <authorList>
            <consortium name="Photinus pyralis genome working group"/>
            <person name="Fallon T.R."/>
            <person name="Sander Lower S.E."/>
            <person name="Weng J.-K."/>
        </authorList>
    </citation>
    <scope>NUCLEOTIDE SEQUENCE</scope>
    <source>
        <strain evidence="15">TRF0915ILg1</strain>
        <tissue evidence="15">Whole body</tissue>
    </source>
</reference>
<evidence type="ECO:0000256" key="11">
    <source>
        <dbReference type="ARBA" id="ARBA00023033"/>
    </source>
</evidence>
<name>A0A8K0D4T1_IGNLU</name>
<dbReference type="CDD" id="cd11056">
    <property type="entry name" value="CYP6-like"/>
    <property type="match status" value="1"/>
</dbReference>
<dbReference type="GO" id="GO:0016705">
    <property type="term" value="F:oxidoreductase activity, acting on paired donors, with incorporation or reduction of molecular oxygen"/>
    <property type="evidence" value="ECO:0007669"/>
    <property type="project" value="InterPro"/>
</dbReference>
<dbReference type="Proteomes" id="UP000801492">
    <property type="component" value="Unassembled WGS sequence"/>
</dbReference>
<dbReference type="OrthoDB" id="2789670at2759"/>
<feature type="binding site" description="axial binding residue" evidence="13">
    <location>
        <position position="420"/>
    </location>
    <ligand>
        <name>heme</name>
        <dbReference type="ChEBI" id="CHEBI:30413"/>
    </ligand>
    <ligandPart>
        <name>Fe</name>
        <dbReference type="ChEBI" id="CHEBI:18248"/>
    </ligandPart>
</feature>
<evidence type="ECO:0000256" key="13">
    <source>
        <dbReference type="PIRSR" id="PIRSR602401-1"/>
    </source>
</evidence>
<proteinExistence type="inferred from homology"/>
<comment type="cofactor">
    <cofactor evidence="1 13">
        <name>heme</name>
        <dbReference type="ChEBI" id="CHEBI:30413"/>
    </cofactor>
</comment>
<evidence type="ECO:0000256" key="14">
    <source>
        <dbReference type="RuleBase" id="RU000461"/>
    </source>
</evidence>
<dbReference type="InterPro" id="IPR017972">
    <property type="entry name" value="Cyt_P450_CS"/>
</dbReference>
<dbReference type="AlphaFoldDB" id="A0A8K0D4T1"/>
<organism evidence="15 16">
    <name type="scientific">Ignelater luminosus</name>
    <name type="common">Cucubano</name>
    <name type="synonym">Pyrophorus luminosus</name>
    <dbReference type="NCBI Taxonomy" id="2038154"/>
    <lineage>
        <taxon>Eukaryota</taxon>
        <taxon>Metazoa</taxon>
        <taxon>Ecdysozoa</taxon>
        <taxon>Arthropoda</taxon>
        <taxon>Hexapoda</taxon>
        <taxon>Insecta</taxon>
        <taxon>Pterygota</taxon>
        <taxon>Neoptera</taxon>
        <taxon>Endopterygota</taxon>
        <taxon>Coleoptera</taxon>
        <taxon>Polyphaga</taxon>
        <taxon>Elateriformia</taxon>
        <taxon>Elateroidea</taxon>
        <taxon>Elateridae</taxon>
        <taxon>Agrypninae</taxon>
        <taxon>Pyrophorini</taxon>
        <taxon>Ignelater</taxon>
    </lineage>
</organism>
<dbReference type="InterPro" id="IPR001128">
    <property type="entry name" value="Cyt_P450"/>
</dbReference>
<comment type="caution">
    <text evidence="15">The sequence shown here is derived from an EMBL/GenBank/DDBJ whole genome shotgun (WGS) entry which is preliminary data.</text>
</comment>
<evidence type="ECO:0000256" key="4">
    <source>
        <dbReference type="ARBA" id="ARBA00010617"/>
    </source>
</evidence>
<dbReference type="PANTHER" id="PTHR24292:SF54">
    <property type="entry name" value="CYP9F3-RELATED"/>
    <property type="match status" value="1"/>
</dbReference>
<keyword evidence="11 14" id="KW-0503">Monooxygenase</keyword>
<dbReference type="GO" id="GO:0005506">
    <property type="term" value="F:iron ion binding"/>
    <property type="evidence" value="ECO:0007669"/>
    <property type="project" value="InterPro"/>
</dbReference>
<evidence type="ECO:0000256" key="5">
    <source>
        <dbReference type="ARBA" id="ARBA00022617"/>
    </source>
</evidence>
<evidence type="ECO:0000256" key="9">
    <source>
        <dbReference type="ARBA" id="ARBA00023002"/>
    </source>
</evidence>
<keyword evidence="9 14" id="KW-0560">Oxidoreductase</keyword>
<evidence type="ECO:0000256" key="10">
    <source>
        <dbReference type="ARBA" id="ARBA00023004"/>
    </source>
</evidence>
<evidence type="ECO:0000256" key="6">
    <source>
        <dbReference type="ARBA" id="ARBA00022723"/>
    </source>
</evidence>
<evidence type="ECO:0008006" key="17">
    <source>
        <dbReference type="Google" id="ProtNLM"/>
    </source>
</evidence>
<comment type="similarity">
    <text evidence="4 14">Belongs to the cytochrome P450 family.</text>
</comment>
<evidence type="ECO:0000313" key="15">
    <source>
        <dbReference type="EMBL" id="KAF2899423.1"/>
    </source>
</evidence>
<dbReference type="FunFam" id="1.10.630.10:FF:000042">
    <property type="entry name" value="Cytochrome P450"/>
    <property type="match status" value="1"/>
</dbReference>
<dbReference type="InterPro" id="IPR002401">
    <property type="entry name" value="Cyt_P450_E_grp-I"/>
</dbReference>
<evidence type="ECO:0000256" key="8">
    <source>
        <dbReference type="ARBA" id="ARBA00022848"/>
    </source>
</evidence>
<gene>
    <name evidence="15" type="ORF">ILUMI_06752</name>
</gene>
<dbReference type="GO" id="GO:0004497">
    <property type="term" value="F:monooxygenase activity"/>
    <property type="evidence" value="ECO:0007669"/>
    <property type="project" value="UniProtKB-KW"/>
</dbReference>
<keyword evidence="7" id="KW-0256">Endoplasmic reticulum</keyword>
<dbReference type="GO" id="GO:0020037">
    <property type="term" value="F:heme binding"/>
    <property type="evidence" value="ECO:0007669"/>
    <property type="project" value="InterPro"/>
</dbReference>
<keyword evidence="12" id="KW-0472">Membrane</keyword>
<dbReference type="Pfam" id="PF00067">
    <property type="entry name" value="p450"/>
    <property type="match status" value="1"/>
</dbReference>
<dbReference type="Gene3D" id="1.10.630.10">
    <property type="entry name" value="Cytochrome P450"/>
    <property type="match status" value="1"/>
</dbReference>
<dbReference type="InterPro" id="IPR050476">
    <property type="entry name" value="Insect_CytP450_Detox"/>
</dbReference>
<evidence type="ECO:0000256" key="2">
    <source>
        <dbReference type="ARBA" id="ARBA00004174"/>
    </source>
</evidence>
<dbReference type="PRINTS" id="PR00463">
    <property type="entry name" value="EP450I"/>
</dbReference>
<dbReference type="EMBL" id="VTPC01002810">
    <property type="protein sequence ID" value="KAF2899423.1"/>
    <property type="molecule type" value="Genomic_DNA"/>
</dbReference>
<keyword evidence="6 13" id="KW-0479">Metal-binding</keyword>
<keyword evidence="16" id="KW-1185">Reference proteome</keyword>
<evidence type="ECO:0000256" key="1">
    <source>
        <dbReference type="ARBA" id="ARBA00001971"/>
    </source>
</evidence>
<evidence type="ECO:0000256" key="12">
    <source>
        <dbReference type="ARBA" id="ARBA00023136"/>
    </source>
</evidence>
<evidence type="ECO:0000256" key="3">
    <source>
        <dbReference type="ARBA" id="ARBA00004406"/>
    </source>
</evidence>
<dbReference type="InterPro" id="IPR036396">
    <property type="entry name" value="Cyt_P450_sf"/>
</dbReference>
<dbReference type="PANTHER" id="PTHR24292">
    <property type="entry name" value="CYTOCHROME P450"/>
    <property type="match status" value="1"/>
</dbReference>
<dbReference type="GO" id="GO:0005789">
    <property type="term" value="C:endoplasmic reticulum membrane"/>
    <property type="evidence" value="ECO:0007669"/>
    <property type="project" value="UniProtKB-SubCell"/>
</dbReference>
<dbReference type="SUPFAM" id="SSF48264">
    <property type="entry name" value="Cytochrome P450"/>
    <property type="match status" value="1"/>
</dbReference>
<accession>A0A8K0D4T1</accession>
<protein>
    <recommendedName>
        <fullName evidence="17">Cytochrome P450</fullName>
    </recommendedName>
</protein>